<evidence type="ECO:0000256" key="2">
    <source>
        <dbReference type="ARBA" id="ARBA00022490"/>
    </source>
</evidence>
<dbReference type="SUPFAM" id="SSF81296">
    <property type="entry name" value="E set domains"/>
    <property type="match status" value="1"/>
</dbReference>
<evidence type="ECO:0000256" key="3">
    <source>
        <dbReference type="ARBA" id="ARBA00022801"/>
    </source>
</evidence>
<dbReference type="Gene3D" id="3.40.50.1820">
    <property type="entry name" value="alpha/beta hydrolase"/>
    <property type="match status" value="1"/>
</dbReference>
<dbReference type="Gene3D" id="2.60.40.10">
    <property type="entry name" value="Immunoglobulins"/>
    <property type="match status" value="1"/>
</dbReference>
<dbReference type="PANTHER" id="PTHR48098:SF3">
    <property type="entry name" value="IRON(III) ENTEROBACTIN ESTERASE"/>
    <property type="match status" value="1"/>
</dbReference>
<keyword evidence="2" id="KW-0963">Cytoplasm</keyword>
<reference evidence="6 7" key="1">
    <citation type="submission" date="2019-10" db="EMBL/GenBank/DDBJ databases">
        <title>Streptomyces tenebrisbrunneis sp.nov., an endogenous actinomycete isolated from of Lycium ruthenicum.</title>
        <authorList>
            <person name="Ma L."/>
        </authorList>
    </citation>
    <scope>NUCLEOTIDE SEQUENCE [LARGE SCALE GENOMIC DNA]</scope>
    <source>
        <strain evidence="6 7">TRM 66187</strain>
    </source>
</reference>
<keyword evidence="3 6" id="KW-0378">Hydrolase</keyword>
<sequence length="387" mass="42028">FWRTVGAEGTPLVEPDPDGDPAYAVVTFLWRGGDGTRAVLVLPNKVMDPRDPAGNLCERIPGTDVWHWSVRMRRDWRATYALCVDAADGPDAGDGPDGDRPGPAAGAAYWTWLRGRPRPDPLNARRFPRRWGGAPLSVVELPDAPGAAGWTPRTAVPAGTVSRHTLPGAALGGGRTVWAYEPPGAAGARELPVLVLFDGEMWQPGLSVSVLLDNLIADGRIPPVLALLPDSADSDTRWSELACGEAFTDFLEHELLPWAGDRWPVTGDPGRTVLAGQSLGGLMAAYASLRAPHRFGNVLSQSGSFWWPDGPQAEWLTGLVRRSPRLPVRFRLSAGEQEWVLLPASRRLRDALREKGYAADYREFNGGHDYLCWRTELADGLVALLGD</sequence>
<evidence type="ECO:0000313" key="7">
    <source>
        <dbReference type="Proteomes" id="UP000621266"/>
    </source>
</evidence>
<dbReference type="SUPFAM" id="SSF53474">
    <property type="entry name" value="alpha/beta-Hydrolases"/>
    <property type="match status" value="1"/>
</dbReference>
<feature type="domain" description="Enterochelin esterase N-terminal" evidence="5">
    <location>
        <begin position="26"/>
        <end position="150"/>
    </location>
</feature>
<dbReference type="EC" id="3.1.1.-" evidence="6"/>
<evidence type="ECO:0000259" key="5">
    <source>
        <dbReference type="Pfam" id="PF11806"/>
    </source>
</evidence>
<comment type="subcellular location">
    <subcellularLocation>
        <location evidence="1">Cytoplasm</location>
    </subcellularLocation>
</comment>
<accession>A0ABQ7FC77</accession>
<name>A0ABQ7FC77_9ACTN</name>
<gene>
    <name evidence="6" type="primary">fes</name>
    <name evidence="6" type="ORF">GCU69_25015</name>
</gene>
<dbReference type="InterPro" id="IPR013783">
    <property type="entry name" value="Ig-like_fold"/>
</dbReference>
<comment type="caution">
    <text evidence="6">The sequence shown here is derived from an EMBL/GenBank/DDBJ whole genome shotgun (WGS) entry which is preliminary data.</text>
</comment>
<feature type="non-terminal residue" evidence="6">
    <location>
        <position position="1"/>
    </location>
</feature>
<dbReference type="PANTHER" id="PTHR48098">
    <property type="entry name" value="ENTEROCHELIN ESTERASE-RELATED"/>
    <property type="match status" value="1"/>
</dbReference>
<protein>
    <submittedName>
        <fullName evidence="6">Enterochelin esterase</fullName>
        <ecNumber evidence="6">3.1.1.-</ecNumber>
    </submittedName>
</protein>
<evidence type="ECO:0000256" key="4">
    <source>
        <dbReference type="ARBA" id="ARBA00024201"/>
    </source>
</evidence>
<dbReference type="InterPro" id="IPR050583">
    <property type="entry name" value="Mycobacterial_A85_antigen"/>
</dbReference>
<evidence type="ECO:0000256" key="1">
    <source>
        <dbReference type="ARBA" id="ARBA00004496"/>
    </source>
</evidence>
<proteinExistence type="inferred from homology"/>
<dbReference type="EMBL" id="WHPN01000368">
    <property type="protein sequence ID" value="KAF4406452.1"/>
    <property type="molecule type" value="Genomic_DNA"/>
</dbReference>
<dbReference type="InterPro" id="IPR014756">
    <property type="entry name" value="Ig_E-set"/>
</dbReference>
<dbReference type="Proteomes" id="UP000621266">
    <property type="component" value="Unassembled WGS sequence"/>
</dbReference>
<dbReference type="InterPro" id="IPR029058">
    <property type="entry name" value="AB_hydrolase_fold"/>
</dbReference>
<dbReference type="InterPro" id="IPR000801">
    <property type="entry name" value="Esterase-like"/>
</dbReference>
<dbReference type="InterPro" id="IPR021764">
    <property type="entry name" value="Enterochelin_esterase_N"/>
</dbReference>
<dbReference type="Pfam" id="PF11806">
    <property type="entry name" value="Enterochelin_N"/>
    <property type="match status" value="1"/>
</dbReference>
<organism evidence="6 7">
    <name type="scientific">Streptomyces lycii</name>
    <dbReference type="NCBI Taxonomy" id="2654337"/>
    <lineage>
        <taxon>Bacteria</taxon>
        <taxon>Bacillati</taxon>
        <taxon>Actinomycetota</taxon>
        <taxon>Actinomycetes</taxon>
        <taxon>Kitasatosporales</taxon>
        <taxon>Streptomycetaceae</taxon>
        <taxon>Streptomyces</taxon>
    </lineage>
</organism>
<evidence type="ECO:0000313" key="6">
    <source>
        <dbReference type="EMBL" id="KAF4406452.1"/>
    </source>
</evidence>
<dbReference type="Pfam" id="PF00756">
    <property type="entry name" value="Esterase"/>
    <property type="match status" value="1"/>
</dbReference>
<dbReference type="GO" id="GO:0016787">
    <property type="term" value="F:hydrolase activity"/>
    <property type="evidence" value="ECO:0007669"/>
    <property type="project" value="UniProtKB-KW"/>
</dbReference>
<keyword evidence="7" id="KW-1185">Reference proteome</keyword>
<dbReference type="RefSeq" id="WP_156207217.1">
    <property type="nucleotide sequence ID" value="NZ_WHPN01000368.1"/>
</dbReference>
<dbReference type="NCBIfam" id="NF007758">
    <property type="entry name" value="PRK10439.1"/>
    <property type="match status" value="1"/>
</dbReference>
<comment type="similarity">
    <text evidence="4">Belongs to the Fes family.</text>
</comment>